<evidence type="ECO:0000313" key="2">
    <source>
        <dbReference type="EMBL" id="MBB5076740.1"/>
    </source>
</evidence>
<sequence length="153" mass="16729">MTISVEVLMLLADQQGAWSYRQATATPKPGETPDETARRLSGIHPDNQAHVVHSTSWRHQPDRDQIILTYAVCPDPNPEAPRTPLTSPTIARGSSPATPSPDQIEPANVAAHAIQHLAFLRSTDPVVERTLEQWPTIAMALAFPTKELDTARA</sequence>
<dbReference type="Proteomes" id="UP000568380">
    <property type="component" value="Unassembled WGS sequence"/>
</dbReference>
<comment type="caution">
    <text evidence="2">The sequence shown here is derived from an EMBL/GenBank/DDBJ whole genome shotgun (WGS) entry which is preliminary data.</text>
</comment>
<dbReference type="AlphaFoldDB" id="A0A7W7ZZL1"/>
<evidence type="ECO:0000256" key="1">
    <source>
        <dbReference type="SAM" id="MobiDB-lite"/>
    </source>
</evidence>
<organism evidence="2 3">
    <name type="scientific">Nonomuraea endophytica</name>
    <dbReference type="NCBI Taxonomy" id="714136"/>
    <lineage>
        <taxon>Bacteria</taxon>
        <taxon>Bacillati</taxon>
        <taxon>Actinomycetota</taxon>
        <taxon>Actinomycetes</taxon>
        <taxon>Streptosporangiales</taxon>
        <taxon>Streptosporangiaceae</taxon>
        <taxon>Nonomuraea</taxon>
    </lineage>
</organism>
<reference evidence="2 3" key="1">
    <citation type="submission" date="2020-08" db="EMBL/GenBank/DDBJ databases">
        <title>Genomic Encyclopedia of Type Strains, Phase IV (KMG-IV): sequencing the most valuable type-strain genomes for metagenomic binning, comparative biology and taxonomic classification.</title>
        <authorList>
            <person name="Goeker M."/>
        </authorList>
    </citation>
    <scope>NUCLEOTIDE SEQUENCE [LARGE SCALE GENOMIC DNA]</scope>
    <source>
        <strain evidence="2 3">DSM 45385</strain>
    </source>
</reference>
<dbReference type="EMBL" id="JACHIN010000002">
    <property type="protein sequence ID" value="MBB5076740.1"/>
    <property type="molecule type" value="Genomic_DNA"/>
</dbReference>
<proteinExistence type="predicted"/>
<evidence type="ECO:0000313" key="3">
    <source>
        <dbReference type="Proteomes" id="UP000568380"/>
    </source>
</evidence>
<feature type="region of interest" description="Disordered" evidence="1">
    <location>
        <begin position="74"/>
        <end position="104"/>
    </location>
</feature>
<keyword evidence="3" id="KW-1185">Reference proteome</keyword>
<name>A0A7W7ZZL1_9ACTN</name>
<accession>A0A7W7ZZL1</accession>
<gene>
    <name evidence="2" type="ORF">HNR40_002204</name>
</gene>
<protein>
    <submittedName>
        <fullName evidence="2">Uncharacterized protein</fullName>
    </submittedName>
</protein>
<dbReference type="RefSeq" id="WP_184960304.1">
    <property type="nucleotide sequence ID" value="NZ_JACHIN010000002.1"/>
</dbReference>